<organism evidence="1 2">
    <name type="scientific">Brassica cretica</name>
    <name type="common">Mustard</name>
    <dbReference type="NCBI Taxonomy" id="69181"/>
    <lineage>
        <taxon>Eukaryota</taxon>
        <taxon>Viridiplantae</taxon>
        <taxon>Streptophyta</taxon>
        <taxon>Embryophyta</taxon>
        <taxon>Tracheophyta</taxon>
        <taxon>Spermatophyta</taxon>
        <taxon>Magnoliopsida</taxon>
        <taxon>eudicotyledons</taxon>
        <taxon>Gunneridae</taxon>
        <taxon>Pentapetalae</taxon>
        <taxon>rosids</taxon>
        <taxon>malvids</taxon>
        <taxon>Brassicales</taxon>
        <taxon>Brassicaceae</taxon>
        <taxon>Brassiceae</taxon>
        <taxon>Brassica</taxon>
    </lineage>
</organism>
<sequence length="96" mass="10112">MIEEATAEVRDALRIKFQARLTRIVVSLDSLTEIRGRNLAPAVVEGGTSEELVVAEGDFDLILAGMKSECVLPPLPVDPEEPGLVASGGEGDAVPI</sequence>
<reference evidence="1" key="1">
    <citation type="submission" date="2019-12" db="EMBL/GenBank/DDBJ databases">
        <title>Genome sequencing and annotation of Brassica cretica.</title>
        <authorList>
            <person name="Studholme D.J."/>
            <person name="Sarris P.F."/>
        </authorList>
    </citation>
    <scope>NUCLEOTIDE SEQUENCE</scope>
    <source>
        <strain evidence="1">PFS-001/15</strain>
        <tissue evidence="1">Leaf</tissue>
    </source>
</reference>
<comment type="caution">
    <text evidence="1">The sequence shown here is derived from an EMBL/GenBank/DDBJ whole genome shotgun (WGS) entry which is preliminary data.</text>
</comment>
<proteinExistence type="predicted"/>
<name>A0A8S9H879_BRACR</name>
<evidence type="ECO:0000313" key="1">
    <source>
        <dbReference type="EMBL" id="KAF2554745.1"/>
    </source>
</evidence>
<dbReference type="AlphaFoldDB" id="A0A8S9H879"/>
<dbReference type="Proteomes" id="UP000712281">
    <property type="component" value="Unassembled WGS sequence"/>
</dbReference>
<gene>
    <name evidence="1" type="ORF">F2Q68_00015635</name>
</gene>
<protein>
    <submittedName>
        <fullName evidence="1">Uncharacterized protein</fullName>
    </submittedName>
</protein>
<accession>A0A8S9H879</accession>
<dbReference type="EMBL" id="QGKW02001940">
    <property type="protein sequence ID" value="KAF2554745.1"/>
    <property type="molecule type" value="Genomic_DNA"/>
</dbReference>
<evidence type="ECO:0000313" key="2">
    <source>
        <dbReference type="Proteomes" id="UP000712281"/>
    </source>
</evidence>